<dbReference type="InterPro" id="IPR011992">
    <property type="entry name" value="EF-hand-dom_pair"/>
</dbReference>
<dbReference type="STRING" id="118797.A0A340Y368"/>
<reference evidence="7" key="1">
    <citation type="submission" date="2025-08" db="UniProtKB">
        <authorList>
            <consortium name="RefSeq"/>
        </authorList>
    </citation>
    <scope>IDENTIFICATION</scope>
</reference>
<dbReference type="OrthoDB" id="26525at2759"/>
<dbReference type="RefSeq" id="XP_007465905.1">
    <property type="nucleotide sequence ID" value="XM_007465843.1"/>
</dbReference>
<evidence type="ECO:0000256" key="3">
    <source>
        <dbReference type="ARBA" id="ARBA00022737"/>
    </source>
</evidence>
<dbReference type="PANTHER" id="PTHR23048:SF0">
    <property type="entry name" value="CALMODULIN LIKE 3"/>
    <property type="match status" value="1"/>
</dbReference>
<feature type="domain" description="EF-hand" evidence="5">
    <location>
        <begin position="37"/>
        <end position="72"/>
    </location>
</feature>
<evidence type="ECO:0000256" key="1">
    <source>
        <dbReference type="ARBA" id="ARBA00009763"/>
    </source>
</evidence>
<feature type="domain" description="EF-hand" evidence="5">
    <location>
        <begin position="111"/>
        <end position="140"/>
    </location>
</feature>
<dbReference type="Proteomes" id="UP000265300">
    <property type="component" value="Unplaced"/>
</dbReference>
<dbReference type="PROSITE" id="PS50222">
    <property type="entry name" value="EF_HAND_2"/>
    <property type="match status" value="3"/>
</dbReference>
<dbReference type="InterPro" id="IPR018247">
    <property type="entry name" value="EF_Hand_1_Ca_BS"/>
</dbReference>
<evidence type="ECO:0000256" key="4">
    <source>
        <dbReference type="ARBA" id="ARBA00022837"/>
    </source>
</evidence>
<dbReference type="AlphaFoldDB" id="A0A340Y368"/>
<evidence type="ECO:0000313" key="7">
    <source>
        <dbReference type="RefSeq" id="XP_007465905.1"/>
    </source>
</evidence>
<name>A0A340Y368_LIPVE</name>
<dbReference type="GO" id="GO:0016460">
    <property type="term" value="C:myosin II complex"/>
    <property type="evidence" value="ECO:0007669"/>
    <property type="project" value="TreeGrafter"/>
</dbReference>
<dbReference type="CTD" id="51806"/>
<evidence type="ECO:0000313" key="6">
    <source>
        <dbReference type="Proteomes" id="UP000265300"/>
    </source>
</evidence>
<dbReference type="GO" id="GO:0005509">
    <property type="term" value="F:calcium ion binding"/>
    <property type="evidence" value="ECO:0007669"/>
    <property type="project" value="InterPro"/>
</dbReference>
<dbReference type="CDD" id="cd00051">
    <property type="entry name" value="EFh"/>
    <property type="match status" value="1"/>
</dbReference>
<dbReference type="PANTHER" id="PTHR23048">
    <property type="entry name" value="MYOSIN LIGHT CHAIN 1, 3"/>
    <property type="match status" value="1"/>
</dbReference>
<dbReference type="PROSITE" id="PS00018">
    <property type="entry name" value="EF_HAND_1"/>
    <property type="match status" value="3"/>
</dbReference>
<keyword evidence="2" id="KW-0479">Metal-binding</keyword>
<dbReference type="InParanoid" id="A0A340Y368"/>
<keyword evidence="4" id="KW-0106">Calcium</keyword>
<dbReference type="FunFam" id="1.10.238.10:FF:000001">
    <property type="entry name" value="Calmodulin 1"/>
    <property type="match status" value="1"/>
</dbReference>
<evidence type="ECO:0000256" key="2">
    <source>
        <dbReference type="ARBA" id="ARBA00022723"/>
    </source>
</evidence>
<feature type="domain" description="EF-hand" evidence="5">
    <location>
        <begin position="74"/>
        <end position="109"/>
    </location>
</feature>
<keyword evidence="3" id="KW-0677">Repeat</keyword>
<gene>
    <name evidence="7" type="primary">CALML5</name>
</gene>
<dbReference type="SUPFAM" id="SSF47473">
    <property type="entry name" value="EF-hand"/>
    <property type="match status" value="1"/>
</dbReference>
<keyword evidence="6" id="KW-1185">Reference proteome</keyword>
<dbReference type="InterPro" id="IPR050230">
    <property type="entry name" value="CALM/Myosin/TropC-like"/>
</dbReference>
<protein>
    <submittedName>
        <fullName evidence="7">Calmodulin-like protein 5</fullName>
    </submittedName>
</protein>
<proteinExistence type="inferred from homology"/>
<dbReference type="GeneID" id="103074817"/>
<dbReference type="Pfam" id="PF13499">
    <property type="entry name" value="EF-hand_7"/>
    <property type="match status" value="2"/>
</dbReference>
<dbReference type="SMART" id="SM00054">
    <property type="entry name" value="EFh"/>
    <property type="match status" value="4"/>
</dbReference>
<organism evidence="6 7">
    <name type="scientific">Lipotes vexillifer</name>
    <name type="common">Yangtze river dolphin</name>
    <dbReference type="NCBI Taxonomy" id="118797"/>
    <lineage>
        <taxon>Eukaryota</taxon>
        <taxon>Metazoa</taxon>
        <taxon>Chordata</taxon>
        <taxon>Craniata</taxon>
        <taxon>Vertebrata</taxon>
        <taxon>Euteleostomi</taxon>
        <taxon>Mammalia</taxon>
        <taxon>Eutheria</taxon>
        <taxon>Laurasiatheria</taxon>
        <taxon>Artiodactyla</taxon>
        <taxon>Whippomorpha</taxon>
        <taxon>Cetacea</taxon>
        <taxon>Odontoceti</taxon>
        <taxon>Lipotidae</taxon>
        <taxon>Lipotes</taxon>
    </lineage>
</organism>
<evidence type="ECO:0000259" key="5">
    <source>
        <dbReference type="PROSITE" id="PS50222"/>
    </source>
</evidence>
<dbReference type="Gene3D" id="1.10.238.10">
    <property type="entry name" value="EF-hand"/>
    <property type="match status" value="1"/>
</dbReference>
<dbReference type="InterPro" id="IPR002048">
    <property type="entry name" value="EF_hand_dom"/>
</dbReference>
<comment type="similarity">
    <text evidence="1">Belongs to the calmodulin family.</text>
</comment>
<accession>A0A340Y368</accession>
<dbReference type="KEGG" id="lve:103074817"/>
<sequence length="140" mass="15756">MAEQLSKEQVAEFMEAFDRFDKDKDSAINIQELGLNPSEAALKRFIAREDTDGDGVISSQEFLAVVAKGVQARARADDLRTAFHAFDLDGDGHISMDELKQAMAQLEVSQEELDIMIREADMDRDGQVSYEEFVHVLMLK</sequence>